<name>A0A1C7H1B3_9BACE</name>
<evidence type="ECO:0000313" key="2">
    <source>
        <dbReference type="EMBL" id="ANU57811.1"/>
    </source>
</evidence>
<keyword evidence="1" id="KW-0812">Transmembrane</keyword>
<protein>
    <submittedName>
        <fullName evidence="2">Uncharacterized protein</fullName>
    </submittedName>
</protein>
<keyword evidence="1" id="KW-0472">Membrane</keyword>
<dbReference type="AlphaFoldDB" id="A0A1C7H1B3"/>
<evidence type="ECO:0000313" key="3">
    <source>
        <dbReference type="Proteomes" id="UP000092631"/>
    </source>
</evidence>
<dbReference type="KEGG" id="bcae:A4V03_09710"/>
<dbReference type="RefSeq" id="WP_065538772.1">
    <property type="nucleotide sequence ID" value="NZ_CAPDLJ010000023.1"/>
</dbReference>
<organism evidence="2 3">
    <name type="scientific">Bacteroides caecimuris</name>
    <dbReference type="NCBI Taxonomy" id="1796613"/>
    <lineage>
        <taxon>Bacteria</taxon>
        <taxon>Pseudomonadati</taxon>
        <taxon>Bacteroidota</taxon>
        <taxon>Bacteroidia</taxon>
        <taxon>Bacteroidales</taxon>
        <taxon>Bacteroidaceae</taxon>
        <taxon>Bacteroides</taxon>
    </lineage>
</organism>
<accession>A0A1C7H1B3</accession>
<dbReference type="Proteomes" id="UP000092631">
    <property type="component" value="Chromosome"/>
</dbReference>
<evidence type="ECO:0000256" key="1">
    <source>
        <dbReference type="SAM" id="Phobius"/>
    </source>
</evidence>
<keyword evidence="3" id="KW-1185">Reference proteome</keyword>
<gene>
    <name evidence="2" type="ORF">A4V03_09710</name>
</gene>
<dbReference type="EMBL" id="CP015401">
    <property type="protein sequence ID" value="ANU57811.1"/>
    <property type="molecule type" value="Genomic_DNA"/>
</dbReference>
<dbReference type="GeneID" id="82187414"/>
<keyword evidence="1" id="KW-1133">Transmembrane helix</keyword>
<feature type="transmembrane region" description="Helical" evidence="1">
    <location>
        <begin position="108"/>
        <end position="126"/>
    </location>
</feature>
<reference evidence="3" key="1">
    <citation type="submission" date="2016-04" db="EMBL/GenBank/DDBJ databases">
        <title>Complete Genome Sequences of Twelve Strains of a Stable Defined Moderately Diverse Mouse Microbiota 2 (sDMDMm2).</title>
        <authorList>
            <person name="Uchimura Y."/>
            <person name="Wyss M."/>
            <person name="Brugiroux S."/>
            <person name="Limenitakis J.P."/>
            <person name="Stecher B."/>
            <person name="McCoy K.D."/>
            <person name="Macpherson A.J."/>
        </authorList>
    </citation>
    <scope>NUCLEOTIDE SEQUENCE [LARGE SCALE GENOMIC DNA]</scope>
    <source>
        <strain evidence="3">I48</strain>
    </source>
</reference>
<feature type="transmembrane region" description="Helical" evidence="1">
    <location>
        <begin position="132"/>
        <end position="150"/>
    </location>
</feature>
<sequence length="264" mass="29697">MEDKITLVSMFESNRYELERELENLVLPQDASKIQSVVMNILNTMFEGNGEYRQNLTQSEDYILVAAIELLNAQQDIAREITAGMETKSDNVSYVSENKNKRKGIDPYLMAGAITGATIGMTSGVLLDTWKAIFCAIAGTAVVIYGSSLCKTKSVVSENVSHPINVQIFMDVIKNICGKIDDLIETYRVQVKRVKNMCEKREKPSLQKDYPLLLQAIQELVVIEQNTNESDKKIKRVEKKIAELPEILENYGLAIINGKITEIR</sequence>
<dbReference type="OrthoDB" id="1047268at2"/>
<proteinExistence type="predicted"/>